<feature type="compositionally biased region" description="Low complexity" evidence="1">
    <location>
        <begin position="319"/>
        <end position="334"/>
    </location>
</feature>
<dbReference type="VEuPathDB" id="TriTrypDB:LpyrH10_18_0270"/>
<name>A0A0M9FVH0_LEPPY</name>
<feature type="region of interest" description="Disordered" evidence="1">
    <location>
        <begin position="81"/>
        <end position="104"/>
    </location>
</feature>
<dbReference type="InterPro" id="IPR013632">
    <property type="entry name" value="Rad51_C"/>
</dbReference>
<feature type="region of interest" description="Disordered" evidence="1">
    <location>
        <begin position="314"/>
        <end position="334"/>
    </location>
</feature>
<keyword evidence="4" id="KW-1185">Reference proteome</keyword>
<dbReference type="PANTHER" id="PTHR22942">
    <property type="entry name" value="RECA/RAD51/RADA DNA STRAND-PAIRING FAMILY MEMBER"/>
    <property type="match status" value="1"/>
</dbReference>
<comment type="caution">
    <text evidence="3">The sequence shown here is derived from an EMBL/GenBank/DDBJ whole genome shotgun (WGS) entry which is preliminary data.</text>
</comment>
<dbReference type="GO" id="GO:0008094">
    <property type="term" value="F:ATP-dependent activity, acting on DNA"/>
    <property type="evidence" value="ECO:0007669"/>
    <property type="project" value="TreeGrafter"/>
</dbReference>
<dbReference type="PANTHER" id="PTHR22942:SF66">
    <property type="entry name" value="RE19845P"/>
    <property type="match status" value="1"/>
</dbReference>
<dbReference type="InterPro" id="IPR027417">
    <property type="entry name" value="P-loop_NTPase"/>
</dbReference>
<dbReference type="AlphaFoldDB" id="A0A0M9FVH0"/>
<dbReference type="GO" id="GO:0006312">
    <property type="term" value="P:mitotic recombination"/>
    <property type="evidence" value="ECO:0007669"/>
    <property type="project" value="TreeGrafter"/>
</dbReference>
<gene>
    <name evidence="3" type="ORF">ABB37_07300</name>
</gene>
<reference evidence="3 4" key="1">
    <citation type="submission" date="2015-07" db="EMBL/GenBank/DDBJ databases">
        <title>High-quality genome of monoxenous trypanosomatid Leptomonas pyrrhocoris.</title>
        <authorList>
            <person name="Flegontov P."/>
            <person name="Butenko A."/>
            <person name="Firsov S."/>
            <person name="Vlcek C."/>
            <person name="Logacheva M.D."/>
            <person name="Field M."/>
            <person name="Filatov D."/>
            <person name="Flegontova O."/>
            <person name="Gerasimov E."/>
            <person name="Jackson A.P."/>
            <person name="Kelly S."/>
            <person name="Opperdoes F."/>
            <person name="O'Reilly A."/>
            <person name="Votypka J."/>
            <person name="Yurchenko V."/>
            <person name="Lukes J."/>
        </authorList>
    </citation>
    <scope>NUCLEOTIDE SEQUENCE [LARGE SCALE GENOMIC DNA]</scope>
    <source>
        <strain evidence="3">H10</strain>
    </source>
</reference>
<evidence type="ECO:0000313" key="4">
    <source>
        <dbReference type="Proteomes" id="UP000037923"/>
    </source>
</evidence>
<dbReference type="Pfam" id="PF08423">
    <property type="entry name" value="Rad51"/>
    <property type="match status" value="1"/>
</dbReference>
<evidence type="ECO:0000259" key="2">
    <source>
        <dbReference type="Pfam" id="PF08423"/>
    </source>
</evidence>
<protein>
    <recommendedName>
        <fullName evidence="2">Rad51-like C-terminal domain-containing protein</fullName>
    </recommendedName>
</protein>
<feature type="domain" description="Rad51-like C-terminal" evidence="2">
    <location>
        <begin position="113"/>
        <end position="296"/>
    </location>
</feature>
<dbReference type="GO" id="GO:0000730">
    <property type="term" value="P:DNA recombinase assembly"/>
    <property type="evidence" value="ECO:0007669"/>
    <property type="project" value="TreeGrafter"/>
</dbReference>
<evidence type="ECO:0000313" key="3">
    <source>
        <dbReference type="EMBL" id="KPA76920.1"/>
    </source>
</evidence>
<dbReference type="OrthoDB" id="5957327at2759"/>
<dbReference type="EMBL" id="LGTL01000018">
    <property type="protein sequence ID" value="KPA76920.1"/>
    <property type="molecule type" value="Genomic_DNA"/>
</dbReference>
<dbReference type="Gene3D" id="3.40.50.300">
    <property type="entry name" value="P-loop containing nucleotide triphosphate hydrolases"/>
    <property type="match status" value="1"/>
</dbReference>
<accession>A0A0M9FVH0</accession>
<dbReference type="GO" id="GO:0003697">
    <property type="term" value="F:single-stranded DNA binding"/>
    <property type="evidence" value="ECO:0007669"/>
    <property type="project" value="TreeGrafter"/>
</dbReference>
<dbReference type="GO" id="GO:0003690">
    <property type="term" value="F:double-stranded DNA binding"/>
    <property type="evidence" value="ECO:0007669"/>
    <property type="project" value="TreeGrafter"/>
</dbReference>
<sequence>MSAPPLYALRGATRAPPLHGDVSTFTSAAHGGSLPHDAALLTVPDAQLCGLFRVSLSTVWRWRAEVSRRCSPLFRDAKRRAVDTGDGNSSERTQPPGGEHPSAIVQDKRCTASLPTGLATLDAALLGGLRRGWITELTGLANSGKTTLAAAWCRHCVSEAAHASAGIYDCVWLQSHSTVEAAVLSIAADVKASPRRANTSMEARENGLQDAVHVACLPDLDALQDLLQLWLDDASSLRTVGLVVLDSITELARRSFSYSAQDALHRHDTLASVMQTLKRVAEDRQVAVLVLSQQHALRSSPFCDGGYSNDDELQGFGGDAPSKGSSSASSPLGSNGKVWSTYGIESDSPSSPDVGKLGRLFFHSVNVRLQLRAVHRAGTNAVTFDASTLSFSTKAGGACWQLEVLKCPLCAPLAVTLQLSVCNGHARAAEENMQKEEDDDDAADDVSRASPLSVVEVAGQHAMESLSRDEEAGGELLYAAVDPSDYTAVPAFLYF</sequence>
<dbReference type="GO" id="GO:0000150">
    <property type="term" value="F:DNA strand exchange activity"/>
    <property type="evidence" value="ECO:0007669"/>
    <property type="project" value="TreeGrafter"/>
</dbReference>
<dbReference type="RefSeq" id="XP_015655359.1">
    <property type="nucleotide sequence ID" value="XM_015805882.1"/>
</dbReference>
<dbReference type="Proteomes" id="UP000037923">
    <property type="component" value="Unassembled WGS sequence"/>
</dbReference>
<dbReference type="SUPFAM" id="SSF52540">
    <property type="entry name" value="P-loop containing nucleoside triphosphate hydrolases"/>
    <property type="match status" value="1"/>
</dbReference>
<organism evidence="3 4">
    <name type="scientific">Leptomonas pyrrhocoris</name>
    <name type="common">Firebug parasite</name>
    <dbReference type="NCBI Taxonomy" id="157538"/>
    <lineage>
        <taxon>Eukaryota</taxon>
        <taxon>Discoba</taxon>
        <taxon>Euglenozoa</taxon>
        <taxon>Kinetoplastea</taxon>
        <taxon>Metakinetoplastina</taxon>
        <taxon>Trypanosomatida</taxon>
        <taxon>Trypanosomatidae</taxon>
        <taxon>Leishmaniinae</taxon>
        <taxon>Leptomonas</taxon>
    </lineage>
</organism>
<dbReference type="GO" id="GO:0042148">
    <property type="term" value="P:DNA strand invasion"/>
    <property type="evidence" value="ECO:0007669"/>
    <property type="project" value="TreeGrafter"/>
</dbReference>
<evidence type="ECO:0000256" key="1">
    <source>
        <dbReference type="SAM" id="MobiDB-lite"/>
    </source>
</evidence>
<dbReference type="GeneID" id="26907586"/>
<dbReference type="OMA" id="CARHHAS"/>
<proteinExistence type="predicted"/>